<dbReference type="InterPro" id="IPR011701">
    <property type="entry name" value="MFS"/>
</dbReference>
<dbReference type="Proteomes" id="UP000673821">
    <property type="component" value="Unassembled WGS sequence"/>
</dbReference>
<name>A0ABM8STW5_9BURK</name>
<feature type="transmembrane region" description="Helical" evidence="6">
    <location>
        <begin position="73"/>
        <end position="91"/>
    </location>
</feature>
<feature type="transmembrane region" description="Helical" evidence="6">
    <location>
        <begin position="277"/>
        <end position="295"/>
    </location>
</feature>
<evidence type="ECO:0000256" key="2">
    <source>
        <dbReference type="ARBA" id="ARBA00022475"/>
    </source>
</evidence>
<keyword evidence="5 6" id="KW-0472">Membrane</keyword>
<evidence type="ECO:0000256" key="6">
    <source>
        <dbReference type="SAM" id="Phobius"/>
    </source>
</evidence>
<protein>
    <recommendedName>
        <fullName evidence="7">Major facilitator superfamily (MFS) profile domain-containing protein</fullName>
    </recommendedName>
</protein>
<keyword evidence="2" id="KW-1003">Cell membrane</keyword>
<feature type="transmembrane region" description="Helical" evidence="6">
    <location>
        <begin position="396"/>
        <end position="419"/>
    </location>
</feature>
<feature type="transmembrane region" description="Helical" evidence="6">
    <location>
        <begin position="190"/>
        <end position="209"/>
    </location>
</feature>
<proteinExistence type="predicted"/>
<dbReference type="RefSeq" id="WP_200660574.1">
    <property type="nucleotide sequence ID" value="NZ_CAJNBH010000026.1"/>
</dbReference>
<feature type="transmembrane region" description="Helical" evidence="6">
    <location>
        <begin position="302"/>
        <end position="320"/>
    </location>
</feature>
<evidence type="ECO:0000313" key="8">
    <source>
        <dbReference type="EMBL" id="CAE6833190.1"/>
    </source>
</evidence>
<gene>
    <name evidence="8" type="ORF">R69776_06689</name>
</gene>
<dbReference type="InterPro" id="IPR036259">
    <property type="entry name" value="MFS_trans_sf"/>
</dbReference>
<evidence type="ECO:0000313" key="9">
    <source>
        <dbReference type="Proteomes" id="UP000673821"/>
    </source>
</evidence>
<comment type="caution">
    <text evidence="8">The sequence shown here is derived from an EMBL/GenBank/DDBJ whole genome shotgun (WGS) entry which is preliminary data.</text>
</comment>
<sequence>MTASIIQGVPQMSDGVQEQLQEPRTEAAASSIDYGLWALTFSYVLSQFFRSYIAVISTQLIGDFHFSPQMFGWFAGSFFLVFAIAQLPVGVMFDRYGVRGPTALLMSIGAACAGILSMTTSATVALVAQAGIGLGCAPIFMGLLNYVLHSGHGTRNVRAVTTASAIGMAGALLAAFPLSRATASFGWRPVMVTAALGMLCATLCVVCFVRRRDAAAHEQSLAASQHAAGAVRRRTGFWTLMPACLALSVGSTFRTSWGGPYLADVYGFDVIARGNAMTVTSVIGIAASFCIPVVVRFCAPKLISLLWLIAGVLAALVLAVSPDGNWGVSVALICVLFSVGSIHPLVMSQARAIIAPRRLGLGLGLLNSLVFLGVALTSSCFGWIAGVAKQAHLSNAGIYSALFSVTVVPLAVGAVVYFFSPVVVAPKEEV</sequence>
<feature type="transmembrane region" description="Helical" evidence="6">
    <location>
        <begin position="237"/>
        <end position="257"/>
    </location>
</feature>
<dbReference type="InterPro" id="IPR020846">
    <property type="entry name" value="MFS_dom"/>
</dbReference>
<feature type="transmembrane region" description="Helical" evidence="6">
    <location>
        <begin position="34"/>
        <end position="53"/>
    </location>
</feature>
<dbReference type="Pfam" id="PF07690">
    <property type="entry name" value="MFS_1"/>
    <property type="match status" value="1"/>
</dbReference>
<dbReference type="PANTHER" id="PTHR43124:SF3">
    <property type="entry name" value="CHLORAMPHENICOL EFFLUX PUMP RV0191"/>
    <property type="match status" value="1"/>
</dbReference>
<dbReference type="EMBL" id="CAJNBH010000026">
    <property type="protein sequence ID" value="CAE6833190.1"/>
    <property type="molecule type" value="Genomic_DNA"/>
</dbReference>
<evidence type="ECO:0000256" key="1">
    <source>
        <dbReference type="ARBA" id="ARBA00004651"/>
    </source>
</evidence>
<dbReference type="PROSITE" id="PS50850">
    <property type="entry name" value="MFS"/>
    <property type="match status" value="1"/>
</dbReference>
<feature type="transmembrane region" description="Helical" evidence="6">
    <location>
        <begin position="326"/>
        <end position="347"/>
    </location>
</feature>
<evidence type="ECO:0000256" key="4">
    <source>
        <dbReference type="ARBA" id="ARBA00022989"/>
    </source>
</evidence>
<comment type="subcellular location">
    <subcellularLocation>
        <location evidence="1">Cell membrane</location>
        <topology evidence="1">Multi-pass membrane protein</topology>
    </subcellularLocation>
</comment>
<dbReference type="Gene3D" id="1.20.1250.20">
    <property type="entry name" value="MFS general substrate transporter like domains"/>
    <property type="match status" value="1"/>
</dbReference>
<dbReference type="InterPro" id="IPR050189">
    <property type="entry name" value="MFS_Efflux_Transporters"/>
</dbReference>
<keyword evidence="3 6" id="KW-0812">Transmembrane</keyword>
<evidence type="ECO:0000259" key="7">
    <source>
        <dbReference type="PROSITE" id="PS50850"/>
    </source>
</evidence>
<feature type="transmembrane region" description="Helical" evidence="6">
    <location>
        <begin position="126"/>
        <end position="148"/>
    </location>
</feature>
<organism evidence="8 9">
    <name type="scientific">Paraburkholderia nemoris</name>
    <dbReference type="NCBI Taxonomy" id="2793076"/>
    <lineage>
        <taxon>Bacteria</taxon>
        <taxon>Pseudomonadati</taxon>
        <taxon>Pseudomonadota</taxon>
        <taxon>Betaproteobacteria</taxon>
        <taxon>Burkholderiales</taxon>
        <taxon>Burkholderiaceae</taxon>
        <taxon>Paraburkholderia</taxon>
    </lineage>
</organism>
<feature type="transmembrane region" description="Helical" evidence="6">
    <location>
        <begin position="103"/>
        <end position="120"/>
    </location>
</feature>
<dbReference type="SUPFAM" id="SSF103473">
    <property type="entry name" value="MFS general substrate transporter"/>
    <property type="match status" value="1"/>
</dbReference>
<keyword evidence="4 6" id="KW-1133">Transmembrane helix</keyword>
<evidence type="ECO:0000256" key="5">
    <source>
        <dbReference type="ARBA" id="ARBA00023136"/>
    </source>
</evidence>
<feature type="transmembrane region" description="Helical" evidence="6">
    <location>
        <begin position="359"/>
        <end position="384"/>
    </location>
</feature>
<accession>A0ABM8STW5</accession>
<feature type="transmembrane region" description="Helical" evidence="6">
    <location>
        <begin position="160"/>
        <end position="178"/>
    </location>
</feature>
<dbReference type="PANTHER" id="PTHR43124">
    <property type="entry name" value="PURINE EFFLUX PUMP PBUE"/>
    <property type="match status" value="1"/>
</dbReference>
<evidence type="ECO:0000256" key="3">
    <source>
        <dbReference type="ARBA" id="ARBA00022692"/>
    </source>
</evidence>
<feature type="domain" description="Major facilitator superfamily (MFS) profile" evidence="7">
    <location>
        <begin position="35"/>
        <end position="424"/>
    </location>
</feature>
<reference evidence="8 9" key="1">
    <citation type="submission" date="2021-02" db="EMBL/GenBank/DDBJ databases">
        <authorList>
            <person name="Vanwijnsberghe S."/>
        </authorList>
    </citation>
    <scope>NUCLEOTIDE SEQUENCE [LARGE SCALE GENOMIC DNA]</scope>
    <source>
        <strain evidence="8 9">R-69776</strain>
    </source>
</reference>
<keyword evidence="9" id="KW-1185">Reference proteome</keyword>